<dbReference type="EMBL" id="QPJQ01000022">
    <property type="protein sequence ID" value="RCX00447.1"/>
    <property type="molecule type" value="Genomic_DNA"/>
</dbReference>
<sequence>MTWFVNYRLDNSVSVADRGLAYGDGVFETIRALPHSLLQTEDHLSRLFRGLSKLAMPFSIDQQNTLKNFLNFQVLPLINEESVVKIIVTRGEGGRGYLAPENCIQSIVIGILPAPNYKVHQEKGVSLSVSPVPVSSNRFLAGIKHLNRLENVIAKRFLMPFDFEAIMLNADKELVECIQSNLFWYKQGVLYTPSLEKTGVQGTYRKAIIEQQAEYIVQVGRYLLSDLMAADEVFITNSLMGIVPVVGVTGMSFPIGCHTRKLQILMQAKDMHGTH</sequence>
<evidence type="ECO:0000256" key="6">
    <source>
        <dbReference type="ARBA" id="ARBA00023239"/>
    </source>
</evidence>
<evidence type="ECO:0000256" key="3">
    <source>
        <dbReference type="ARBA" id="ARBA00011738"/>
    </source>
</evidence>
<dbReference type="NCBIfam" id="TIGR03461">
    <property type="entry name" value="pabC_Proteo"/>
    <property type="match status" value="1"/>
</dbReference>
<dbReference type="GO" id="GO:0030170">
    <property type="term" value="F:pyridoxal phosphate binding"/>
    <property type="evidence" value="ECO:0007669"/>
    <property type="project" value="InterPro"/>
</dbReference>
<evidence type="ECO:0000313" key="14">
    <source>
        <dbReference type="Proteomes" id="UP000253506"/>
    </source>
</evidence>
<evidence type="ECO:0000256" key="1">
    <source>
        <dbReference type="ARBA" id="ARBA00001933"/>
    </source>
</evidence>
<dbReference type="InterPro" id="IPR050571">
    <property type="entry name" value="Class-IV_PLP-Dep_Aminotrnsfr"/>
</dbReference>
<evidence type="ECO:0000256" key="11">
    <source>
        <dbReference type="ARBA" id="ARBA00069174"/>
    </source>
</evidence>
<comment type="pathway">
    <text evidence="7">Cofactor biosynthesis; tetrahydrofolate biosynthesis; 4-aminobenzoate from chorismate: step 2/2.</text>
</comment>
<dbReference type="Gene3D" id="3.20.10.10">
    <property type="entry name" value="D-amino Acid Aminotransferase, subunit A, domain 2"/>
    <property type="match status" value="1"/>
</dbReference>
<dbReference type="InterPro" id="IPR043132">
    <property type="entry name" value="BCAT-like_C"/>
</dbReference>
<dbReference type="EC" id="4.1.3.38" evidence="8 12"/>
<evidence type="ECO:0000256" key="5">
    <source>
        <dbReference type="ARBA" id="ARBA00022909"/>
    </source>
</evidence>
<comment type="caution">
    <text evidence="13">The sequence shown here is derived from an EMBL/GenBank/DDBJ whole genome shotgun (WGS) entry which is preliminary data.</text>
</comment>
<organism evidence="13 14">
    <name type="scientific">Marinomonas foliarum</name>
    <dbReference type="NCBI Taxonomy" id="491950"/>
    <lineage>
        <taxon>Bacteria</taxon>
        <taxon>Pseudomonadati</taxon>
        <taxon>Pseudomonadota</taxon>
        <taxon>Gammaproteobacteria</taxon>
        <taxon>Oceanospirillales</taxon>
        <taxon>Oceanospirillaceae</taxon>
        <taxon>Marinomonas</taxon>
    </lineage>
</organism>
<comment type="similarity">
    <text evidence="2">Belongs to the class-IV pyridoxal-phosphate-dependent aminotransferase family.</text>
</comment>
<name>A0A368ZX83_9GAMM</name>
<protein>
    <recommendedName>
        <fullName evidence="11 12">Aminodeoxychorismate lyase</fullName>
        <ecNumber evidence="8 12">4.1.3.38</ecNumber>
    </recommendedName>
</protein>
<keyword evidence="6 13" id="KW-0456">Lyase</keyword>
<dbReference type="OrthoDB" id="9805628at2"/>
<dbReference type="Gene3D" id="3.30.470.10">
    <property type="match status" value="1"/>
</dbReference>
<keyword evidence="5" id="KW-0289">Folate biosynthesis</keyword>
<dbReference type="InterPro" id="IPR001544">
    <property type="entry name" value="Aminotrans_IV"/>
</dbReference>
<dbReference type="InterPro" id="IPR036038">
    <property type="entry name" value="Aminotransferase-like"/>
</dbReference>
<evidence type="ECO:0000256" key="8">
    <source>
        <dbReference type="ARBA" id="ARBA00035676"/>
    </source>
</evidence>
<dbReference type="GO" id="GO:0008696">
    <property type="term" value="F:4-amino-4-deoxychorismate lyase activity"/>
    <property type="evidence" value="ECO:0007669"/>
    <property type="project" value="UniProtKB-UniRule"/>
</dbReference>
<evidence type="ECO:0000256" key="4">
    <source>
        <dbReference type="ARBA" id="ARBA00022898"/>
    </source>
</evidence>
<dbReference type="Proteomes" id="UP000253506">
    <property type="component" value="Unassembled WGS sequence"/>
</dbReference>
<evidence type="ECO:0000256" key="2">
    <source>
        <dbReference type="ARBA" id="ARBA00009320"/>
    </source>
</evidence>
<evidence type="ECO:0000256" key="7">
    <source>
        <dbReference type="ARBA" id="ARBA00035633"/>
    </source>
</evidence>
<dbReference type="InterPro" id="IPR017824">
    <property type="entry name" value="Aminodeoxychorismate_lyase_IV"/>
</dbReference>
<dbReference type="RefSeq" id="WP_114412516.1">
    <property type="nucleotide sequence ID" value="NZ_QPJQ01000022.1"/>
</dbReference>
<dbReference type="FunFam" id="3.20.10.10:FF:000002">
    <property type="entry name" value="D-alanine aminotransferase"/>
    <property type="match status" value="1"/>
</dbReference>
<evidence type="ECO:0000256" key="12">
    <source>
        <dbReference type="NCBIfam" id="TIGR03461"/>
    </source>
</evidence>
<keyword evidence="4" id="KW-0663">Pyridoxal phosphate</keyword>
<evidence type="ECO:0000313" key="13">
    <source>
        <dbReference type="EMBL" id="RCX00447.1"/>
    </source>
</evidence>
<evidence type="ECO:0000256" key="9">
    <source>
        <dbReference type="ARBA" id="ARBA00049529"/>
    </source>
</evidence>
<dbReference type="InterPro" id="IPR043131">
    <property type="entry name" value="BCAT-like_N"/>
</dbReference>
<accession>A0A368ZX83</accession>
<dbReference type="PANTHER" id="PTHR42743:SF2">
    <property type="entry name" value="AMINODEOXYCHORISMATE LYASE"/>
    <property type="match status" value="1"/>
</dbReference>
<comment type="cofactor">
    <cofactor evidence="1">
        <name>pyridoxal 5'-phosphate</name>
        <dbReference type="ChEBI" id="CHEBI:597326"/>
    </cofactor>
</comment>
<dbReference type="AlphaFoldDB" id="A0A368ZX83"/>
<dbReference type="Pfam" id="PF01063">
    <property type="entry name" value="Aminotran_4"/>
    <property type="match status" value="1"/>
</dbReference>
<dbReference type="SUPFAM" id="SSF56752">
    <property type="entry name" value="D-aminoacid aminotransferase-like PLP-dependent enzymes"/>
    <property type="match status" value="1"/>
</dbReference>
<dbReference type="GO" id="GO:0005829">
    <property type="term" value="C:cytosol"/>
    <property type="evidence" value="ECO:0007669"/>
    <property type="project" value="TreeGrafter"/>
</dbReference>
<dbReference type="GO" id="GO:0008153">
    <property type="term" value="P:4-aminobenzoate biosynthetic process"/>
    <property type="evidence" value="ECO:0007669"/>
    <property type="project" value="UniProtKB-UniRule"/>
</dbReference>
<comment type="subunit">
    <text evidence="3">Homodimer.</text>
</comment>
<gene>
    <name evidence="13" type="ORF">DFP77_12231</name>
</gene>
<evidence type="ECO:0000256" key="10">
    <source>
        <dbReference type="ARBA" id="ARBA00054027"/>
    </source>
</evidence>
<dbReference type="GO" id="GO:0046656">
    <property type="term" value="P:folic acid biosynthetic process"/>
    <property type="evidence" value="ECO:0007669"/>
    <property type="project" value="UniProtKB-KW"/>
</dbReference>
<proteinExistence type="inferred from homology"/>
<dbReference type="PANTHER" id="PTHR42743">
    <property type="entry name" value="AMINO-ACID AMINOTRANSFERASE"/>
    <property type="match status" value="1"/>
</dbReference>
<reference evidence="13 14" key="1">
    <citation type="submission" date="2018-07" db="EMBL/GenBank/DDBJ databases">
        <title>Genomic Encyclopedia of Type Strains, Phase III (KMG-III): the genomes of soil and plant-associated and newly described type strains.</title>
        <authorList>
            <person name="Whitman W."/>
        </authorList>
    </citation>
    <scope>NUCLEOTIDE SEQUENCE [LARGE SCALE GENOMIC DNA]</scope>
    <source>
        <strain evidence="13 14">CECT 7731</strain>
    </source>
</reference>
<comment type="catalytic activity">
    <reaction evidence="9">
        <text>4-amino-4-deoxychorismate = 4-aminobenzoate + pyruvate + H(+)</text>
        <dbReference type="Rhea" id="RHEA:16201"/>
        <dbReference type="ChEBI" id="CHEBI:15361"/>
        <dbReference type="ChEBI" id="CHEBI:15378"/>
        <dbReference type="ChEBI" id="CHEBI:17836"/>
        <dbReference type="ChEBI" id="CHEBI:58406"/>
        <dbReference type="EC" id="4.1.3.38"/>
    </reaction>
</comment>
<comment type="function">
    <text evidence="10">Involved in the biosynthesis of p-aminobenzoate (PABA), a precursor of tetrahydrofolate. Converts 4-amino-4-deoxychorismate into 4-aminobenzoate (PABA) and pyruvate.</text>
</comment>